<accession>A0A5J4R0I4</accession>
<evidence type="ECO:0000313" key="2">
    <source>
        <dbReference type="EMBL" id="KAA6326710.1"/>
    </source>
</evidence>
<evidence type="ECO:0000256" key="1">
    <source>
        <dbReference type="SAM" id="Phobius"/>
    </source>
</evidence>
<comment type="caution">
    <text evidence="2">The sequence shown here is derived from an EMBL/GenBank/DDBJ whole genome shotgun (WGS) entry which is preliminary data.</text>
</comment>
<dbReference type="AlphaFoldDB" id="A0A5J4R0I4"/>
<name>A0A5J4R0I4_9ZZZZ</name>
<dbReference type="EMBL" id="SNRY01002117">
    <property type="protein sequence ID" value="KAA6326710.1"/>
    <property type="molecule type" value="Genomic_DNA"/>
</dbReference>
<keyword evidence="1" id="KW-1133">Transmembrane helix</keyword>
<reference evidence="2" key="1">
    <citation type="submission" date="2019-03" db="EMBL/GenBank/DDBJ databases">
        <title>Single cell metagenomics reveals metabolic interactions within the superorganism composed of flagellate Streblomastix strix and complex community of Bacteroidetes bacteria on its surface.</title>
        <authorList>
            <person name="Treitli S.C."/>
            <person name="Kolisko M."/>
            <person name="Husnik F."/>
            <person name="Keeling P."/>
            <person name="Hampl V."/>
        </authorList>
    </citation>
    <scope>NUCLEOTIDE SEQUENCE</scope>
    <source>
        <strain evidence="2">STM</strain>
    </source>
</reference>
<gene>
    <name evidence="2" type="ORF">EZS27_024221</name>
</gene>
<keyword evidence="1" id="KW-0472">Membrane</keyword>
<protein>
    <submittedName>
        <fullName evidence="2">Uncharacterized protein</fullName>
    </submittedName>
</protein>
<proteinExistence type="predicted"/>
<sequence>MDVKGSYLERSIDRLSVKIINNSQTIIFFPIFTSLIAGNISIYPAFGQHKEENNI</sequence>
<feature type="transmembrane region" description="Helical" evidence="1">
    <location>
        <begin position="26"/>
        <end position="46"/>
    </location>
</feature>
<organism evidence="2">
    <name type="scientific">termite gut metagenome</name>
    <dbReference type="NCBI Taxonomy" id="433724"/>
    <lineage>
        <taxon>unclassified sequences</taxon>
        <taxon>metagenomes</taxon>
        <taxon>organismal metagenomes</taxon>
    </lineage>
</organism>
<keyword evidence="1" id="KW-0812">Transmembrane</keyword>